<evidence type="ECO:0000313" key="2">
    <source>
        <dbReference type="Proteomes" id="UP000827284"/>
    </source>
</evidence>
<reference evidence="1" key="1">
    <citation type="submission" date="2021-11" db="EMBL/GenBank/DDBJ databases">
        <authorList>
            <person name="Herlambang A."/>
            <person name="Guo Y."/>
            <person name="Takashima Y."/>
            <person name="Nishizawa T."/>
        </authorList>
    </citation>
    <scope>NUCLEOTIDE SEQUENCE</scope>
    <source>
        <strain evidence="1">E1425</strain>
    </source>
</reference>
<reference evidence="1" key="2">
    <citation type="journal article" date="2022" name="Microbiol. Resour. Announc.">
        <title>Whole-Genome Sequence of Entomortierella parvispora E1425, a Mucoromycotan Fungus Associated with Burkholderiaceae-Related Endosymbiotic Bacteria.</title>
        <authorList>
            <person name="Herlambang A."/>
            <person name="Guo Y."/>
            <person name="Takashima Y."/>
            <person name="Narisawa K."/>
            <person name="Ohta H."/>
            <person name="Nishizawa T."/>
        </authorList>
    </citation>
    <scope>NUCLEOTIDE SEQUENCE</scope>
    <source>
        <strain evidence="1">E1425</strain>
    </source>
</reference>
<dbReference type="AlphaFoldDB" id="A0A9P3LQV0"/>
<comment type="caution">
    <text evidence="1">The sequence shown here is derived from an EMBL/GenBank/DDBJ whole genome shotgun (WGS) entry which is preliminary data.</text>
</comment>
<evidence type="ECO:0000313" key="1">
    <source>
        <dbReference type="EMBL" id="GJJ67826.1"/>
    </source>
</evidence>
<organism evidence="1 2">
    <name type="scientific">Entomortierella parvispora</name>
    <dbReference type="NCBI Taxonomy" id="205924"/>
    <lineage>
        <taxon>Eukaryota</taxon>
        <taxon>Fungi</taxon>
        <taxon>Fungi incertae sedis</taxon>
        <taxon>Mucoromycota</taxon>
        <taxon>Mortierellomycotina</taxon>
        <taxon>Mortierellomycetes</taxon>
        <taxon>Mortierellales</taxon>
        <taxon>Mortierellaceae</taxon>
        <taxon>Entomortierella</taxon>
    </lineage>
</organism>
<dbReference type="EMBL" id="BQFW01000001">
    <property type="protein sequence ID" value="GJJ67826.1"/>
    <property type="molecule type" value="Genomic_DNA"/>
</dbReference>
<gene>
    <name evidence="1" type="ORF">EMPS_00172</name>
</gene>
<proteinExistence type="predicted"/>
<accession>A0A9P3LQV0</accession>
<dbReference type="Proteomes" id="UP000827284">
    <property type="component" value="Unassembled WGS sequence"/>
</dbReference>
<keyword evidence="2" id="KW-1185">Reference proteome</keyword>
<protein>
    <submittedName>
        <fullName evidence="1">Uncharacterized protein</fullName>
    </submittedName>
</protein>
<name>A0A9P3LQV0_9FUNG</name>
<sequence>MQRRAAPQDNPRRIYVPASDFSSRTLPNIGYVYLVPSLAWVALLSDEATRDSRHDGKMARPLSHTSAYVCSMVSTSAEEKATPRISSAVLRESWSDEGAVKPAVHPDDLIPHSTFAFEAH</sequence>